<evidence type="ECO:0000313" key="1">
    <source>
        <dbReference type="EMBL" id="KAJ0040738.1"/>
    </source>
</evidence>
<accession>A0ACC0YRF8</accession>
<comment type="caution">
    <text evidence="1">The sequence shown here is derived from an EMBL/GenBank/DDBJ whole genome shotgun (WGS) entry which is preliminary data.</text>
</comment>
<dbReference type="EMBL" id="CM047740">
    <property type="protein sequence ID" value="KAJ0040738.1"/>
    <property type="molecule type" value="Genomic_DNA"/>
</dbReference>
<sequence length="51" mass="5494">MLKPTGNIASIVNVVVPVGKWIADPIGRQTGKRSLEAEGCKRRIEGERGCC</sequence>
<evidence type="ECO:0000313" key="2">
    <source>
        <dbReference type="Proteomes" id="UP001163603"/>
    </source>
</evidence>
<organism evidence="1 2">
    <name type="scientific">Pistacia integerrima</name>
    <dbReference type="NCBI Taxonomy" id="434235"/>
    <lineage>
        <taxon>Eukaryota</taxon>
        <taxon>Viridiplantae</taxon>
        <taxon>Streptophyta</taxon>
        <taxon>Embryophyta</taxon>
        <taxon>Tracheophyta</taxon>
        <taxon>Spermatophyta</taxon>
        <taxon>Magnoliopsida</taxon>
        <taxon>eudicotyledons</taxon>
        <taxon>Gunneridae</taxon>
        <taxon>Pentapetalae</taxon>
        <taxon>rosids</taxon>
        <taxon>malvids</taxon>
        <taxon>Sapindales</taxon>
        <taxon>Anacardiaceae</taxon>
        <taxon>Pistacia</taxon>
    </lineage>
</organism>
<proteinExistence type="predicted"/>
<reference evidence="2" key="1">
    <citation type="journal article" date="2023" name="G3 (Bethesda)">
        <title>Genome assembly and association tests identify interacting loci associated with vigor, precocity, and sex in interspecific pistachio rootstocks.</title>
        <authorList>
            <person name="Palmer W."/>
            <person name="Jacygrad E."/>
            <person name="Sagayaradj S."/>
            <person name="Cavanaugh K."/>
            <person name="Han R."/>
            <person name="Bertier L."/>
            <person name="Beede B."/>
            <person name="Kafkas S."/>
            <person name="Golino D."/>
            <person name="Preece J."/>
            <person name="Michelmore R."/>
        </authorList>
    </citation>
    <scope>NUCLEOTIDE SEQUENCE [LARGE SCALE GENOMIC DNA]</scope>
</reference>
<gene>
    <name evidence="1" type="ORF">Pint_26888</name>
</gene>
<dbReference type="Proteomes" id="UP001163603">
    <property type="component" value="Chromosome 5"/>
</dbReference>
<keyword evidence="2" id="KW-1185">Reference proteome</keyword>
<protein>
    <submittedName>
        <fullName evidence="1">Uncharacterized protein</fullName>
    </submittedName>
</protein>
<name>A0ACC0YRF8_9ROSI</name>